<sequence>MENRKSFSPNPAGLSRPWSFSEEVIIEAAVMSKACEDIPHGQHILHMFSSRSEHPYSLGHLAAEMGVAEADVRETMRRIDQFCDAFGRAPLIKKSGEGYKMDRETAKVLLAAWESWS</sequence>
<proteinExistence type="predicted"/>
<gene>
    <name evidence="1" type="ORF">GCM10017559_78300</name>
</gene>
<dbReference type="EMBL" id="BAAAWD010000028">
    <property type="protein sequence ID" value="GAA3038537.1"/>
    <property type="molecule type" value="Genomic_DNA"/>
</dbReference>
<organism evidence="1 2">
    <name type="scientific">Streptosporangium longisporum</name>
    <dbReference type="NCBI Taxonomy" id="46187"/>
    <lineage>
        <taxon>Bacteria</taxon>
        <taxon>Bacillati</taxon>
        <taxon>Actinomycetota</taxon>
        <taxon>Actinomycetes</taxon>
        <taxon>Streptosporangiales</taxon>
        <taxon>Streptosporangiaceae</taxon>
        <taxon>Streptosporangium</taxon>
    </lineage>
</organism>
<evidence type="ECO:0000313" key="1">
    <source>
        <dbReference type="EMBL" id="GAA3038537.1"/>
    </source>
</evidence>
<protein>
    <submittedName>
        <fullName evidence="1">Uncharacterized protein</fullName>
    </submittedName>
</protein>
<dbReference type="RefSeq" id="WP_344906558.1">
    <property type="nucleotide sequence ID" value="NZ_BAAAWD010000028.1"/>
</dbReference>
<dbReference type="Proteomes" id="UP001499930">
    <property type="component" value="Unassembled WGS sequence"/>
</dbReference>
<name>A0ABP6LE36_9ACTN</name>
<reference evidence="2" key="1">
    <citation type="journal article" date="2019" name="Int. J. Syst. Evol. Microbiol.">
        <title>The Global Catalogue of Microorganisms (GCM) 10K type strain sequencing project: providing services to taxonomists for standard genome sequencing and annotation.</title>
        <authorList>
            <consortium name="The Broad Institute Genomics Platform"/>
            <consortium name="The Broad Institute Genome Sequencing Center for Infectious Disease"/>
            <person name="Wu L."/>
            <person name="Ma J."/>
        </authorList>
    </citation>
    <scope>NUCLEOTIDE SEQUENCE [LARGE SCALE GENOMIC DNA]</scope>
    <source>
        <strain evidence="2">JCM 3106</strain>
    </source>
</reference>
<comment type="caution">
    <text evidence="1">The sequence shown here is derived from an EMBL/GenBank/DDBJ whole genome shotgun (WGS) entry which is preliminary data.</text>
</comment>
<keyword evidence="2" id="KW-1185">Reference proteome</keyword>
<evidence type="ECO:0000313" key="2">
    <source>
        <dbReference type="Proteomes" id="UP001499930"/>
    </source>
</evidence>
<accession>A0ABP6LE36</accession>